<accession>A0A8S0QLH7</accession>
<dbReference type="Gene3D" id="2.30.30.50">
    <property type="match status" value="1"/>
</dbReference>
<comment type="caution">
    <text evidence="6">The sequence shown here is derived from an EMBL/GenBank/DDBJ whole genome shotgun (WGS) entry which is preliminary data.</text>
</comment>
<sequence length="174" mass="19091">MITSPTCVSSLLNISSSRIKIPETPLAKIIPCSRKKSVFNGFRPIKSISTSIVDNPSATFSSSRSIDSATIFNSLNLDQDSITYQEAENAESKTGAKIKVKVPLKVYHVPKTPEFELMGKVGVLKQYVGVHKGKKISANLPYKVEFVADGVLGRDGNPVKFTAHLKEDEFEFLD</sequence>
<feature type="domain" description="Ferredoxin thioredoxin reductase alpha chain" evidence="5">
    <location>
        <begin position="95"/>
        <end position="169"/>
    </location>
</feature>
<dbReference type="PANTHER" id="PTHR46937">
    <property type="entry name" value="FERREDOXIN-THIOREDOXIN REDUCTASE, VARIABLE CHAIN"/>
    <property type="match status" value="1"/>
</dbReference>
<organism evidence="6 7">
    <name type="scientific">Olea europaea subsp. europaea</name>
    <dbReference type="NCBI Taxonomy" id="158383"/>
    <lineage>
        <taxon>Eukaryota</taxon>
        <taxon>Viridiplantae</taxon>
        <taxon>Streptophyta</taxon>
        <taxon>Embryophyta</taxon>
        <taxon>Tracheophyta</taxon>
        <taxon>Spermatophyta</taxon>
        <taxon>Magnoliopsida</taxon>
        <taxon>eudicotyledons</taxon>
        <taxon>Gunneridae</taxon>
        <taxon>Pentapetalae</taxon>
        <taxon>asterids</taxon>
        <taxon>lamiids</taxon>
        <taxon>Lamiales</taxon>
        <taxon>Oleaceae</taxon>
        <taxon>Oleeae</taxon>
        <taxon>Olea</taxon>
    </lineage>
</organism>
<keyword evidence="1" id="KW-0560">Oxidoreductase</keyword>
<dbReference type="OrthoDB" id="1916328at2759"/>
<dbReference type="SUPFAM" id="SSF50090">
    <property type="entry name" value="Electron transport accessory proteins"/>
    <property type="match status" value="1"/>
</dbReference>
<dbReference type="Gramene" id="OE9A097902T1">
    <property type="protein sequence ID" value="OE9A097902C1"/>
    <property type="gene ID" value="OE9A097902"/>
</dbReference>
<dbReference type="AlphaFoldDB" id="A0A8S0QLH7"/>
<dbReference type="InterPro" id="IPR044166">
    <property type="entry name" value="FTRV"/>
</dbReference>
<comment type="similarity">
    <text evidence="4">Belongs to the ferredoxin thioredoxin reductase alpha subunit family.</text>
</comment>
<proteinExistence type="inferred from homology"/>
<dbReference type="GO" id="GO:0016491">
    <property type="term" value="F:oxidoreductase activity"/>
    <property type="evidence" value="ECO:0007669"/>
    <property type="project" value="UniProtKB-KW"/>
</dbReference>
<keyword evidence="7" id="KW-1185">Reference proteome</keyword>
<evidence type="ECO:0000256" key="3">
    <source>
        <dbReference type="ARBA" id="ARBA00034474"/>
    </source>
</evidence>
<comment type="function">
    <text evidence="3">Variable subunit of the ferredoxin-thioredoxin reductase (FTR), which catalyzes the two-electron reduction of thioredoxins by the electrons provided by reduced ferredoxin.</text>
</comment>
<reference evidence="6 7" key="1">
    <citation type="submission" date="2019-12" db="EMBL/GenBank/DDBJ databases">
        <authorList>
            <person name="Alioto T."/>
            <person name="Alioto T."/>
            <person name="Gomez Garrido J."/>
        </authorList>
    </citation>
    <scope>NUCLEOTIDE SEQUENCE [LARGE SCALE GENOMIC DNA]</scope>
</reference>
<evidence type="ECO:0000313" key="6">
    <source>
        <dbReference type="EMBL" id="CAA2967922.1"/>
    </source>
</evidence>
<protein>
    <submittedName>
        <fullName evidence="6">Ferredoxin-thioredoxin reductase, variable chain-like</fullName>
    </submittedName>
</protein>
<evidence type="ECO:0000256" key="1">
    <source>
        <dbReference type="ARBA" id="ARBA00023002"/>
    </source>
</evidence>
<evidence type="ECO:0000256" key="2">
    <source>
        <dbReference type="ARBA" id="ARBA00026011"/>
    </source>
</evidence>
<comment type="subunit">
    <text evidence="2">Heterodimer of subunit A (variable subunit) and subunit B (catalytic subunit). Heterodimeric FTR forms a complex with ferredoxin and thioredoxin.</text>
</comment>
<dbReference type="InterPro" id="IPR004207">
    <property type="entry name" value="Fd_thioredoxin_Rdtase_alpha"/>
</dbReference>
<evidence type="ECO:0000313" key="7">
    <source>
        <dbReference type="Proteomes" id="UP000594638"/>
    </source>
</evidence>
<evidence type="ECO:0000256" key="4">
    <source>
        <dbReference type="ARBA" id="ARBA00034490"/>
    </source>
</evidence>
<dbReference type="EMBL" id="CACTIH010001894">
    <property type="protein sequence ID" value="CAA2967922.1"/>
    <property type="molecule type" value="Genomic_DNA"/>
</dbReference>
<dbReference type="Proteomes" id="UP000594638">
    <property type="component" value="Unassembled WGS sequence"/>
</dbReference>
<gene>
    <name evidence="6" type="ORF">OLEA9_A097902</name>
</gene>
<name>A0A8S0QLH7_OLEEU</name>
<evidence type="ECO:0000259" key="5">
    <source>
        <dbReference type="Pfam" id="PF02941"/>
    </source>
</evidence>
<dbReference type="GO" id="GO:0015979">
    <property type="term" value="P:photosynthesis"/>
    <property type="evidence" value="ECO:0007669"/>
    <property type="project" value="InterPro"/>
</dbReference>
<dbReference type="InterPro" id="IPR008990">
    <property type="entry name" value="Elect_transpt_acc-like_dom_sf"/>
</dbReference>
<dbReference type="Pfam" id="PF02941">
    <property type="entry name" value="FeThRed_A"/>
    <property type="match status" value="1"/>
</dbReference>
<dbReference type="PANTHER" id="PTHR46937:SF4">
    <property type="entry name" value="FERREDOXIN-THIOREDOXIN REDUCTASE SUBUNIT A1, CHLOROPLASTIC"/>
    <property type="match status" value="1"/>
</dbReference>